<accession>D5Q744</accession>
<dbReference type="Proteomes" id="UP000003227">
    <property type="component" value="Unassembled WGS sequence"/>
</dbReference>
<evidence type="ECO:0000313" key="1">
    <source>
        <dbReference type="EMBL" id="EFH06273.1"/>
    </source>
</evidence>
<dbReference type="AlphaFoldDB" id="D5Q744"/>
<dbReference type="EMBL" id="ADNX01000063">
    <property type="protein sequence ID" value="EFH06273.1"/>
    <property type="molecule type" value="Genomic_DNA"/>
</dbReference>
<name>D5Q744_CLODI</name>
<gene>
    <name evidence="1" type="ORF">HMPREF0220_2726</name>
</gene>
<organism evidence="1 2">
    <name type="scientific">Clostridioides difficile NAP08</name>
    <dbReference type="NCBI Taxonomy" id="525259"/>
    <lineage>
        <taxon>Bacteria</taxon>
        <taxon>Bacillati</taxon>
        <taxon>Bacillota</taxon>
        <taxon>Clostridia</taxon>
        <taxon>Peptostreptococcales</taxon>
        <taxon>Peptostreptococcaceae</taxon>
        <taxon>Clostridioides</taxon>
    </lineage>
</organism>
<sequence>MINKELQKYVKKHKNCYFITGDTLFSNPYQCRISNMIWFKIL</sequence>
<dbReference type="HOGENOM" id="CLU_3255476_0_0_9"/>
<protein>
    <submittedName>
        <fullName evidence="1">Uncharacterized protein</fullName>
    </submittedName>
</protein>
<proteinExistence type="predicted"/>
<evidence type="ECO:0000313" key="2">
    <source>
        <dbReference type="Proteomes" id="UP000003227"/>
    </source>
</evidence>
<comment type="caution">
    <text evidence="1">The sequence shown here is derived from an EMBL/GenBank/DDBJ whole genome shotgun (WGS) entry which is preliminary data.</text>
</comment>
<reference evidence="1 2" key="1">
    <citation type="submission" date="2010-05" db="EMBL/GenBank/DDBJ databases">
        <authorList>
            <person name="Qin X."/>
            <person name="Bachman B."/>
            <person name="Battles P."/>
            <person name="Bell A."/>
            <person name="Bess C."/>
            <person name="Bickham C."/>
            <person name="Chaboub L."/>
            <person name="Chen D."/>
            <person name="Coyle M."/>
            <person name="Deiros D.R."/>
            <person name="Dinh H."/>
            <person name="Forbes L."/>
            <person name="Fowler G."/>
            <person name="Francisco L."/>
            <person name="Fu Q."/>
            <person name="Gubbala S."/>
            <person name="Hale W."/>
            <person name="Han Y."/>
            <person name="Hemphill L."/>
            <person name="Highlander S.K."/>
            <person name="Hirani K."/>
            <person name="Hogues M."/>
            <person name="Jackson L."/>
            <person name="Jakkamsetti A."/>
            <person name="Javaid M."/>
            <person name="Jiang H."/>
            <person name="Korchina V."/>
            <person name="Kovar C."/>
            <person name="Lara F."/>
            <person name="Lee S."/>
            <person name="Mata R."/>
            <person name="Mathew T."/>
            <person name="Moen C."/>
            <person name="Morales K."/>
            <person name="Munidasa M."/>
            <person name="Nazareth L."/>
            <person name="Ngo R."/>
            <person name="Nguyen L."/>
            <person name="Okwuonu G."/>
            <person name="Ongeri F."/>
            <person name="Patil S."/>
            <person name="Petrosino J."/>
            <person name="Pham C."/>
            <person name="Pham P."/>
            <person name="Pu L.-L."/>
            <person name="Puazo M."/>
            <person name="Raj R."/>
            <person name="Reid J."/>
            <person name="Rouhana J."/>
            <person name="Saada N."/>
            <person name="Shang Y."/>
            <person name="Simmons D."/>
            <person name="Thornton R."/>
            <person name="Warren J."/>
            <person name="Weissenberger G."/>
            <person name="Zhang J."/>
            <person name="Zhang L."/>
            <person name="Zhou C."/>
            <person name="Zhu D."/>
            <person name="Muzny D."/>
            <person name="Worley K."/>
            <person name="Gibbs R."/>
        </authorList>
    </citation>
    <scope>NUCLEOTIDE SEQUENCE [LARGE SCALE GENOMIC DNA]</scope>
    <source>
        <strain evidence="1 2">NAP08</strain>
    </source>
</reference>